<name>A0ABD3TPQ4_9LAMI</name>
<comment type="caution">
    <text evidence="3">The sequence shown here is derived from an EMBL/GenBank/DDBJ whole genome shotgun (WGS) entry which is preliminary data.</text>
</comment>
<dbReference type="PANTHER" id="PTHR43173">
    <property type="entry name" value="ABC1 FAMILY PROTEIN"/>
    <property type="match status" value="1"/>
</dbReference>
<dbReference type="InterPro" id="IPR004147">
    <property type="entry name" value="ABC1_dom"/>
</dbReference>
<dbReference type="Pfam" id="PF03109">
    <property type="entry name" value="ABC1"/>
    <property type="match status" value="1"/>
</dbReference>
<feature type="domain" description="ABC1 atypical kinase-like" evidence="2">
    <location>
        <begin position="124"/>
        <end position="294"/>
    </location>
</feature>
<gene>
    <name evidence="3" type="ORF">ACJIZ3_023328</name>
</gene>
<evidence type="ECO:0000313" key="4">
    <source>
        <dbReference type="Proteomes" id="UP001634393"/>
    </source>
</evidence>
<evidence type="ECO:0000313" key="3">
    <source>
        <dbReference type="EMBL" id="KAL3838737.1"/>
    </source>
</evidence>
<reference evidence="3 4" key="1">
    <citation type="submission" date="2024-12" db="EMBL/GenBank/DDBJ databases">
        <title>The unique morphological basis and parallel evolutionary history of personate flowers in Penstemon.</title>
        <authorList>
            <person name="Depatie T.H."/>
            <person name="Wessinger C.A."/>
        </authorList>
    </citation>
    <scope>NUCLEOTIDE SEQUENCE [LARGE SCALE GENOMIC DNA]</scope>
    <source>
        <strain evidence="3">WTNN_2</strain>
        <tissue evidence="3">Leaf</tissue>
    </source>
</reference>
<protein>
    <recommendedName>
        <fullName evidence="2">ABC1 atypical kinase-like domain-containing protein</fullName>
    </recommendedName>
</protein>
<dbReference type="AlphaFoldDB" id="A0ABD3TPQ4"/>
<feature type="chain" id="PRO_5044743327" description="ABC1 atypical kinase-like domain-containing protein" evidence="1">
    <location>
        <begin position="22"/>
        <end position="317"/>
    </location>
</feature>
<feature type="signal peptide" evidence="1">
    <location>
        <begin position="1"/>
        <end position="21"/>
    </location>
</feature>
<evidence type="ECO:0000256" key="1">
    <source>
        <dbReference type="SAM" id="SignalP"/>
    </source>
</evidence>
<proteinExistence type="predicted"/>
<dbReference type="EMBL" id="JBJXBP010000003">
    <property type="protein sequence ID" value="KAL3838737.1"/>
    <property type="molecule type" value="Genomic_DNA"/>
</dbReference>
<dbReference type="InterPro" id="IPR051130">
    <property type="entry name" value="Mito_struct-func_regulator"/>
</dbReference>
<evidence type="ECO:0000259" key="2">
    <source>
        <dbReference type="Pfam" id="PF03109"/>
    </source>
</evidence>
<sequence length="317" mass="35935">MRKFGARTSLFLLTTTGFAAALGYRPVSSTETLESPSNFLNGVVRSSRALSTITSCVVDYKYSLHSLPADSEEYGRTLSEIHLRSARRILRLCDVNKGFYVKAGQFVAAMRQVPQEYSTTLSSLQDQAVPCNFEAIKKAVLKSLGKDLSEIFLSFDEQPVAAASIAQVHHALLKDGQEVAVKVQYPGLEYQMQYDFATMTFLSRLVAWIFPDYRFEWMVSEFEKSIASELDFIQEAKNSERTAISFKKNSMVRIPCIYWDFTSSQVLTMQFCEGQKVDDLEFFKQMGIKPVEVCFFGSKSPGGSLRRDDIYSRIRSW</sequence>
<dbReference type="InterPro" id="IPR011009">
    <property type="entry name" value="Kinase-like_dom_sf"/>
</dbReference>
<dbReference type="Proteomes" id="UP001634393">
    <property type="component" value="Unassembled WGS sequence"/>
</dbReference>
<dbReference type="SUPFAM" id="SSF56112">
    <property type="entry name" value="Protein kinase-like (PK-like)"/>
    <property type="match status" value="1"/>
</dbReference>
<keyword evidence="1" id="KW-0732">Signal</keyword>
<keyword evidence="4" id="KW-1185">Reference proteome</keyword>
<organism evidence="3 4">
    <name type="scientific">Penstemon smallii</name>
    <dbReference type="NCBI Taxonomy" id="265156"/>
    <lineage>
        <taxon>Eukaryota</taxon>
        <taxon>Viridiplantae</taxon>
        <taxon>Streptophyta</taxon>
        <taxon>Embryophyta</taxon>
        <taxon>Tracheophyta</taxon>
        <taxon>Spermatophyta</taxon>
        <taxon>Magnoliopsida</taxon>
        <taxon>eudicotyledons</taxon>
        <taxon>Gunneridae</taxon>
        <taxon>Pentapetalae</taxon>
        <taxon>asterids</taxon>
        <taxon>lamiids</taxon>
        <taxon>Lamiales</taxon>
        <taxon>Plantaginaceae</taxon>
        <taxon>Cheloneae</taxon>
        <taxon>Penstemon</taxon>
    </lineage>
</organism>
<dbReference type="PANTHER" id="PTHR43173:SF28">
    <property type="entry name" value="AARF DOMAIN CONTAINING KINASE 5"/>
    <property type="match status" value="1"/>
</dbReference>
<accession>A0ABD3TPQ4</accession>